<protein>
    <submittedName>
        <fullName evidence="2">Uncharacterized protein</fullName>
    </submittedName>
</protein>
<keyword evidence="1" id="KW-1133">Transmembrane helix</keyword>
<proteinExistence type="predicted"/>
<evidence type="ECO:0000313" key="2">
    <source>
        <dbReference type="EMBL" id="RST95777.1"/>
    </source>
</evidence>
<keyword evidence="1" id="KW-0812">Transmembrane</keyword>
<dbReference type="GeneID" id="98568183"/>
<dbReference type="Proteomes" id="UP000287239">
    <property type="component" value="Unassembled WGS sequence"/>
</dbReference>
<organism evidence="2 3">
    <name type="scientific">Vagococcus salmoninarum</name>
    <dbReference type="NCBI Taxonomy" id="2739"/>
    <lineage>
        <taxon>Bacteria</taxon>
        <taxon>Bacillati</taxon>
        <taxon>Bacillota</taxon>
        <taxon>Bacilli</taxon>
        <taxon>Lactobacillales</taxon>
        <taxon>Enterococcaceae</taxon>
        <taxon>Vagococcus</taxon>
    </lineage>
</organism>
<dbReference type="RefSeq" id="WP_126779627.1">
    <property type="nucleotide sequence ID" value="NZ_NGJU01000009.1"/>
</dbReference>
<accession>A0A429ZQ04</accession>
<name>A0A429ZQ04_9ENTE</name>
<reference evidence="2 3" key="1">
    <citation type="submission" date="2017-05" db="EMBL/GenBank/DDBJ databases">
        <title>Vagococcus spp. assemblies.</title>
        <authorList>
            <person name="Gulvik C.A."/>
        </authorList>
    </citation>
    <scope>NUCLEOTIDE SEQUENCE [LARGE SCALE GENOMIC DNA]</scope>
    <source>
        <strain evidence="2 3">NCFB 2777</strain>
    </source>
</reference>
<feature type="transmembrane region" description="Helical" evidence="1">
    <location>
        <begin position="15"/>
        <end position="36"/>
    </location>
</feature>
<keyword evidence="1" id="KW-0472">Membrane</keyword>
<sequence length="71" mass="7518">MGLDTLKSIGPLEGMTLGAAVGGPVGAIVGGVFGLANKGIQFWKPNFYEDFKDGAYKLYDEKSESVKKTFG</sequence>
<keyword evidence="3" id="KW-1185">Reference proteome</keyword>
<dbReference type="AlphaFoldDB" id="A0A429ZQ04"/>
<dbReference type="EMBL" id="NGJU01000009">
    <property type="protein sequence ID" value="RST95777.1"/>
    <property type="molecule type" value="Genomic_DNA"/>
</dbReference>
<evidence type="ECO:0000256" key="1">
    <source>
        <dbReference type="SAM" id="Phobius"/>
    </source>
</evidence>
<gene>
    <name evidence="2" type="ORF">CBF35_07365</name>
</gene>
<comment type="caution">
    <text evidence="2">The sequence shown here is derived from an EMBL/GenBank/DDBJ whole genome shotgun (WGS) entry which is preliminary data.</text>
</comment>
<evidence type="ECO:0000313" key="3">
    <source>
        <dbReference type="Proteomes" id="UP000287239"/>
    </source>
</evidence>